<evidence type="ECO:0000313" key="2">
    <source>
        <dbReference type="Proteomes" id="UP000637980"/>
    </source>
</evidence>
<evidence type="ECO:0008006" key="3">
    <source>
        <dbReference type="Google" id="ProtNLM"/>
    </source>
</evidence>
<keyword evidence="2" id="KW-1185">Reference proteome</keyword>
<sequence length="123" mass="13443">MAPKLSSLLVCWLTTSFVILQLVAPPGMMPRAGADGFEVVICPSLSLHQMLVETFVGNEEQTSAQSDEFCVFSVISRKSPAAVLLGSLSYVAARPRHVFTLNKVAHYENAKRSHTPRAPPIYL</sequence>
<name>A0ABQ3EKX4_9HYPH</name>
<accession>A0ABQ3EKX4</accession>
<proteinExistence type="predicted"/>
<dbReference type="Proteomes" id="UP000637980">
    <property type="component" value="Unassembled WGS sequence"/>
</dbReference>
<organism evidence="1 2">
    <name type="scientific">Pseudovibrio japonicus</name>
    <dbReference type="NCBI Taxonomy" id="366534"/>
    <lineage>
        <taxon>Bacteria</taxon>
        <taxon>Pseudomonadati</taxon>
        <taxon>Pseudomonadota</taxon>
        <taxon>Alphaproteobacteria</taxon>
        <taxon>Hyphomicrobiales</taxon>
        <taxon>Stappiaceae</taxon>
        <taxon>Pseudovibrio</taxon>
    </lineage>
</organism>
<dbReference type="EMBL" id="BMXE01000008">
    <property type="protein sequence ID" value="GHB44414.1"/>
    <property type="molecule type" value="Genomic_DNA"/>
</dbReference>
<protein>
    <recommendedName>
        <fullName evidence="3">Secreted protein</fullName>
    </recommendedName>
</protein>
<comment type="caution">
    <text evidence="1">The sequence shown here is derived from an EMBL/GenBank/DDBJ whole genome shotgun (WGS) entry which is preliminary data.</text>
</comment>
<evidence type="ECO:0000313" key="1">
    <source>
        <dbReference type="EMBL" id="GHB44414.1"/>
    </source>
</evidence>
<gene>
    <name evidence="1" type="ORF">GCM10007094_37170</name>
</gene>
<dbReference type="RefSeq" id="WP_189438314.1">
    <property type="nucleotide sequence ID" value="NZ_BMXE01000008.1"/>
</dbReference>
<reference evidence="2" key="1">
    <citation type="journal article" date="2019" name="Int. J. Syst. Evol. Microbiol.">
        <title>The Global Catalogue of Microorganisms (GCM) 10K type strain sequencing project: providing services to taxonomists for standard genome sequencing and annotation.</title>
        <authorList>
            <consortium name="The Broad Institute Genomics Platform"/>
            <consortium name="The Broad Institute Genome Sequencing Center for Infectious Disease"/>
            <person name="Wu L."/>
            <person name="Ma J."/>
        </authorList>
    </citation>
    <scope>NUCLEOTIDE SEQUENCE [LARGE SCALE GENOMIC DNA]</scope>
    <source>
        <strain evidence="2">KCTC 12861</strain>
    </source>
</reference>